<dbReference type="RefSeq" id="WP_188405432.1">
    <property type="nucleotide sequence ID" value="NZ_BMGL01000004.1"/>
</dbReference>
<dbReference type="InterPro" id="IPR003362">
    <property type="entry name" value="Bact_transf"/>
</dbReference>
<keyword evidence="2" id="KW-0812">Transmembrane</keyword>
<feature type="domain" description="Bacterial sugar transferase" evidence="3">
    <location>
        <begin position="7"/>
        <end position="183"/>
    </location>
</feature>
<organism evidence="4 5">
    <name type="scientific">Psychroflexus salis</name>
    <dbReference type="NCBI Taxonomy" id="1526574"/>
    <lineage>
        <taxon>Bacteria</taxon>
        <taxon>Pseudomonadati</taxon>
        <taxon>Bacteroidota</taxon>
        <taxon>Flavobacteriia</taxon>
        <taxon>Flavobacteriales</taxon>
        <taxon>Flavobacteriaceae</taxon>
        <taxon>Psychroflexus</taxon>
    </lineage>
</organism>
<accession>A0A917E6M8</accession>
<comment type="similarity">
    <text evidence="1">Belongs to the bacterial sugar transferase family.</text>
</comment>
<dbReference type="PANTHER" id="PTHR30576:SF0">
    <property type="entry name" value="UNDECAPRENYL-PHOSPHATE N-ACETYLGALACTOSAMINYL 1-PHOSPHATE TRANSFERASE-RELATED"/>
    <property type="match status" value="1"/>
</dbReference>
<evidence type="ECO:0000313" key="4">
    <source>
        <dbReference type="EMBL" id="GGE08348.1"/>
    </source>
</evidence>
<keyword evidence="2" id="KW-0472">Membrane</keyword>
<gene>
    <name evidence="4" type="ORF">GCM10010831_07380</name>
</gene>
<protein>
    <submittedName>
        <fullName evidence="4">Glycosyl transferase</fullName>
    </submittedName>
</protein>
<dbReference type="Pfam" id="PF02397">
    <property type="entry name" value="Bac_transf"/>
    <property type="match status" value="1"/>
</dbReference>
<dbReference type="EMBL" id="BMGL01000004">
    <property type="protein sequence ID" value="GGE08348.1"/>
    <property type="molecule type" value="Genomic_DNA"/>
</dbReference>
<name>A0A917E6M8_9FLAO</name>
<dbReference type="Proteomes" id="UP000599688">
    <property type="component" value="Unassembled WGS sequence"/>
</dbReference>
<evidence type="ECO:0000259" key="3">
    <source>
        <dbReference type="Pfam" id="PF02397"/>
    </source>
</evidence>
<dbReference type="GO" id="GO:0016780">
    <property type="term" value="F:phosphotransferase activity, for other substituted phosphate groups"/>
    <property type="evidence" value="ECO:0007669"/>
    <property type="project" value="TreeGrafter"/>
</dbReference>
<dbReference type="AlphaFoldDB" id="A0A917E6M8"/>
<keyword evidence="5" id="KW-1185">Reference proteome</keyword>
<reference evidence="4 5" key="1">
    <citation type="journal article" date="2014" name="Int. J. Syst. Evol. Microbiol.">
        <title>Complete genome sequence of Corynebacterium casei LMG S-19264T (=DSM 44701T), isolated from a smear-ripened cheese.</title>
        <authorList>
            <consortium name="US DOE Joint Genome Institute (JGI-PGF)"/>
            <person name="Walter F."/>
            <person name="Albersmeier A."/>
            <person name="Kalinowski J."/>
            <person name="Ruckert C."/>
        </authorList>
    </citation>
    <scope>NUCLEOTIDE SEQUENCE [LARGE SCALE GENOMIC DNA]</scope>
    <source>
        <strain evidence="4 5">CGMCC 1.12925</strain>
    </source>
</reference>
<evidence type="ECO:0000313" key="5">
    <source>
        <dbReference type="Proteomes" id="UP000599688"/>
    </source>
</evidence>
<evidence type="ECO:0000256" key="2">
    <source>
        <dbReference type="SAM" id="Phobius"/>
    </source>
</evidence>
<feature type="transmembrane region" description="Helical" evidence="2">
    <location>
        <begin position="12"/>
        <end position="36"/>
    </location>
</feature>
<comment type="caution">
    <text evidence="4">The sequence shown here is derived from an EMBL/GenBank/DDBJ whole genome shotgun (WGS) entry which is preliminary data.</text>
</comment>
<evidence type="ECO:0000256" key="1">
    <source>
        <dbReference type="ARBA" id="ARBA00006464"/>
    </source>
</evidence>
<keyword evidence="4" id="KW-0808">Transferase</keyword>
<dbReference type="PANTHER" id="PTHR30576">
    <property type="entry name" value="COLANIC BIOSYNTHESIS UDP-GLUCOSE LIPID CARRIER TRANSFERASE"/>
    <property type="match status" value="1"/>
</dbReference>
<proteinExistence type="inferred from homology"/>
<sequence>MYIHFLKPALDFVFALFTLILLSPILLILLAVLAFIHKGSPIFTQKRIGQNAQAFIIYKLKTINKKGISTPFLQLLRNLKIDELPQLINILKFEMSFVGPRPDIPGYYDQLQPKYISILDLKPGITGYASLAYSNEEAILKKQINPLKYNDEVIFPKKLQLNLAYRKSISFQQDIKIILKTLLLPFQ</sequence>
<keyword evidence="2" id="KW-1133">Transmembrane helix</keyword>